<evidence type="ECO:0000256" key="10">
    <source>
        <dbReference type="ARBA" id="ARBA00022777"/>
    </source>
</evidence>
<name>A0A383VLV9_TETOB</name>
<evidence type="ECO:0000256" key="7">
    <source>
        <dbReference type="ARBA" id="ARBA00022679"/>
    </source>
</evidence>
<dbReference type="PROSITE" id="PS50972">
    <property type="entry name" value="PTERIN_BINDING"/>
    <property type="match status" value="1"/>
</dbReference>
<dbReference type="AlphaFoldDB" id="A0A383VLV9"/>
<dbReference type="InterPro" id="IPR011005">
    <property type="entry name" value="Dihydropteroate_synth-like_sf"/>
</dbReference>
<dbReference type="EMBL" id="FNXT01000665">
    <property type="protein sequence ID" value="SZX65870.1"/>
    <property type="molecule type" value="Genomic_DNA"/>
</dbReference>
<dbReference type="PROSITE" id="PS00794">
    <property type="entry name" value="HPPK"/>
    <property type="match status" value="1"/>
</dbReference>
<dbReference type="GO" id="GO:0004156">
    <property type="term" value="F:dihydropteroate synthase activity"/>
    <property type="evidence" value="ECO:0007669"/>
    <property type="project" value="UniProtKB-EC"/>
</dbReference>
<evidence type="ECO:0000256" key="14">
    <source>
        <dbReference type="ARBA" id="ARBA00023268"/>
    </source>
</evidence>
<evidence type="ECO:0000256" key="3">
    <source>
        <dbReference type="ARBA" id="ARBA00001946"/>
    </source>
</evidence>
<evidence type="ECO:0000259" key="16">
    <source>
        <dbReference type="PROSITE" id="PS50972"/>
    </source>
</evidence>
<proteinExistence type="inferred from homology"/>
<dbReference type="GO" id="GO:0046656">
    <property type="term" value="P:folic acid biosynthetic process"/>
    <property type="evidence" value="ECO:0007669"/>
    <property type="project" value="UniProtKB-KW"/>
</dbReference>
<dbReference type="Gene3D" id="3.30.70.560">
    <property type="entry name" value="7,8-Dihydro-6-hydroxymethylpterin-pyrophosphokinase HPPK"/>
    <property type="match status" value="1"/>
</dbReference>
<dbReference type="GO" id="GO:0005524">
    <property type="term" value="F:ATP binding"/>
    <property type="evidence" value="ECO:0007669"/>
    <property type="project" value="UniProtKB-KW"/>
</dbReference>
<dbReference type="NCBIfam" id="TIGR01498">
    <property type="entry name" value="folK"/>
    <property type="match status" value="1"/>
</dbReference>
<keyword evidence="13" id="KW-0289">Folate biosynthesis</keyword>
<dbReference type="CDD" id="cd00483">
    <property type="entry name" value="HPPK"/>
    <property type="match status" value="1"/>
</dbReference>
<evidence type="ECO:0000256" key="4">
    <source>
        <dbReference type="ARBA" id="ARBA00004763"/>
    </source>
</evidence>
<comment type="pathway">
    <text evidence="4">Cofactor biosynthesis; tetrahydrofolate biosynthesis; 7,8-dihydrofolate from 2-amino-4-hydroxy-6-hydroxymethyl-7,8-dihydropteridine diphosphate and 4-aminobenzoate: step 1/2.</text>
</comment>
<comment type="cofactor">
    <cofactor evidence="3">
        <name>Mg(2+)</name>
        <dbReference type="ChEBI" id="CHEBI:18420"/>
    </cofactor>
</comment>
<keyword evidence="12" id="KW-0460">Magnesium</keyword>
<feature type="compositionally biased region" description="Polar residues" evidence="15">
    <location>
        <begin position="317"/>
        <end position="332"/>
    </location>
</feature>
<evidence type="ECO:0000256" key="8">
    <source>
        <dbReference type="ARBA" id="ARBA00022723"/>
    </source>
</evidence>
<dbReference type="InterPro" id="IPR000550">
    <property type="entry name" value="Hppk"/>
</dbReference>
<dbReference type="InterPro" id="IPR045031">
    <property type="entry name" value="DHP_synth-like"/>
</dbReference>
<keyword evidence="10" id="KW-0418">Kinase</keyword>
<dbReference type="InterPro" id="IPR035907">
    <property type="entry name" value="Hppk_sf"/>
</dbReference>
<evidence type="ECO:0000256" key="11">
    <source>
        <dbReference type="ARBA" id="ARBA00022840"/>
    </source>
</evidence>
<dbReference type="InterPro" id="IPR006390">
    <property type="entry name" value="DHP_synth_dom"/>
</dbReference>
<comment type="catalytic activity">
    <reaction evidence="2">
        <text>6-hydroxymethyl-7,8-dihydropterin + ATP = (7,8-dihydropterin-6-yl)methyl diphosphate + AMP + H(+)</text>
        <dbReference type="Rhea" id="RHEA:11412"/>
        <dbReference type="ChEBI" id="CHEBI:15378"/>
        <dbReference type="ChEBI" id="CHEBI:30616"/>
        <dbReference type="ChEBI" id="CHEBI:44841"/>
        <dbReference type="ChEBI" id="CHEBI:72950"/>
        <dbReference type="ChEBI" id="CHEBI:456215"/>
        <dbReference type="EC" id="2.7.6.3"/>
    </reaction>
</comment>
<keyword evidence="7" id="KW-0808">Transferase</keyword>
<sequence length="611" mass="64470">MALRHAGSSVLAAVCAQSLRLARWGPSFSTSAAAAAPTTMSQPKNSFSEVVIALGTNQGNRVDNLLDGLVSLTNHAIKVLRVSLLYETAPQYVSEQAPFLNAAVLGHTDLSPLQLLYHLKQIEKAAGRDLVGGRRWGPRPLDLDIIFYGSQDLQHEVLSVPHISWQDRAFVKAPIADLLLPEDIARGYIHEPAPQASVLEKLLQAVQQWEAEGGEAQVGQPGLCRVLPIHRQIWELGHSTHICGILNITPDSFSDGGSHMPGAAAAAAAAQGHSSPTVHSQAVYAPPALPPQQEEQQQDQQQQQAAETDTAAAAVDGSSSATNSATSLEGTNSSSSSSSYPASVVGNPDVNVAGAVEAARAMARAGAQIIDVGGQSTRPGSQRLGPEEETARVVPVIRALRDDSELVHLPVSVDTYHARVAEAAVAAGADMVNDVTGGLQDPAMLGTVARLGVPYCLMHMRGDLANMTQPQHTTYSCVWREVGQALQQRAALAVEAGVLPWNLVLDPGLGFAKTSEGSAELLGHLAVMRRETLRGVWGRMPLLVGPSRKRFIGKLTGRHTPAGRDLGTAAACVAAVAQGADIVRVHNVPVVAEALRVADGVFRGTWPILEP</sequence>
<dbReference type="GO" id="GO:0016301">
    <property type="term" value="F:kinase activity"/>
    <property type="evidence" value="ECO:0007669"/>
    <property type="project" value="UniProtKB-KW"/>
</dbReference>
<evidence type="ECO:0000313" key="18">
    <source>
        <dbReference type="Proteomes" id="UP000256970"/>
    </source>
</evidence>
<keyword evidence="18" id="KW-1185">Reference proteome</keyword>
<comment type="pathway">
    <text evidence="5">Cofactor biosynthesis; tetrahydrofolate biosynthesis; 2-amino-4-hydroxy-6-hydroxymethyl-7,8-dihydropteridine diphosphate from 7,8-dihydroneopterin triphosphate: step 4/4.</text>
</comment>
<dbReference type="InterPro" id="IPR000489">
    <property type="entry name" value="Pterin-binding_dom"/>
</dbReference>
<evidence type="ECO:0000313" key="17">
    <source>
        <dbReference type="EMBL" id="SZX65870.1"/>
    </source>
</evidence>
<dbReference type="NCBIfam" id="TIGR01496">
    <property type="entry name" value="DHPS"/>
    <property type="match status" value="1"/>
</dbReference>
<dbReference type="PROSITE" id="PS00793">
    <property type="entry name" value="DHPS_2"/>
    <property type="match status" value="1"/>
</dbReference>
<dbReference type="GO" id="GO:0046654">
    <property type="term" value="P:tetrahydrofolate biosynthetic process"/>
    <property type="evidence" value="ECO:0007669"/>
    <property type="project" value="UniProtKB-UniPathway"/>
</dbReference>
<organism evidence="17 18">
    <name type="scientific">Tetradesmus obliquus</name>
    <name type="common">Green alga</name>
    <name type="synonym">Acutodesmus obliquus</name>
    <dbReference type="NCBI Taxonomy" id="3088"/>
    <lineage>
        <taxon>Eukaryota</taxon>
        <taxon>Viridiplantae</taxon>
        <taxon>Chlorophyta</taxon>
        <taxon>core chlorophytes</taxon>
        <taxon>Chlorophyceae</taxon>
        <taxon>CS clade</taxon>
        <taxon>Sphaeropleales</taxon>
        <taxon>Scenedesmaceae</taxon>
        <taxon>Tetradesmus</taxon>
    </lineage>
</organism>
<feature type="domain" description="Pterin-binding" evidence="16">
    <location>
        <begin position="326"/>
        <end position="596"/>
    </location>
</feature>
<dbReference type="UniPathway" id="UPA00077">
    <property type="reaction ID" value="UER00155"/>
</dbReference>
<feature type="compositionally biased region" description="Low complexity" evidence="15">
    <location>
        <begin position="292"/>
        <end position="314"/>
    </location>
</feature>
<gene>
    <name evidence="17" type="ORF">BQ4739_LOCUS6334</name>
</gene>
<accession>A0A383VLV9</accession>
<evidence type="ECO:0000256" key="6">
    <source>
        <dbReference type="ARBA" id="ARBA00009951"/>
    </source>
</evidence>
<dbReference type="PANTHER" id="PTHR20941:SF1">
    <property type="entry name" value="FOLIC ACID SYNTHESIS PROTEIN FOL1"/>
    <property type="match status" value="1"/>
</dbReference>
<dbReference type="GO" id="GO:0046872">
    <property type="term" value="F:metal ion binding"/>
    <property type="evidence" value="ECO:0007669"/>
    <property type="project" value="UniProtKB-KW"/>
</dbReference>
<comment type="catalytic activity">
    <reaction evidence="1">
        <text>(7,8-dihydropterin-6-yl)methyl diphosphate + 4-aminobenzoate = 7,8-dihydropteroate + diphosphate</text>
        <dbReference type="Rhea" id="RHEA:19949"/>
        <dbReference type="ChEBI" id="CHEBI:17836"/>
        <dbReference type="ChEBI" id="CHEBI:17839"/>
        <dbReference type="ChEBI" id="CHEBI:33019"/>
        <dbReference type="ChEBI" id="CHEBI:72950"/>
        <dbReference type="EC" id="2.5.1.15"/>
    </reaction>
</comment>
<dbReference type="Pfam" id="PF00809">
    <property type="entry name" value="Pterin_bind"/>
    <property type="match status" value="1"/>
</dbReference>
<evidence type="ECO:0000256" key="2">
    <source>
        <dbReference type="ARBA" id="ARBA00000198"/>
    </source>
</evidence>
<keyword evidence="9" id="KW-0547">Nucleotide-binding</keyword>
<evidence type="ECO:0000256" key="9">
    <source>
        <dbReference type="ARBA" id="ARBA00022741"/>
    </source>
</evidence>
<dbReference type="Gene3D" id="3.20.20.20">
    <property type="entry name" value="Dihydropteroate synthase-like"/>
    <property type="match status" value="2"/>
</dbReference>
<evidence type="ECO:0000256" key="15">
    <source>
        <dbReference type="SAM" id="MobiDB-lite"/>
    </source>
</evidence>
<dbReference type="Proteomes" id="UP000256970">
    <property type="component" value="Unassembled WGS sequence"/>
</dbReference>
<keyword evidence="14" id="KW-0511">Multifunctional enzyme</keyword>
<feature type="region of interest" description="Disordered" evidence="15">
    <location>
        <begin position="260"/>
        <end position="343"/>
    </location>
</feature>
<evidence type="ECO:0000256" key="5">
    <source>
        <dbReference type="ARBA" id="ARBA00005051"/>
    </source>
</evidence>
<dbReference type="STRING" id="3088.A0A383VLV9"/>
<protein>
    <recommendedName>
        <fullName evidence="16">Pterin-binding domain-containing protein</fullName>
    </recommendedName>
</protein>
<keyword evidence="11" id="KW-0067">ATP-binding</keyword>
<dbReference type="PROSITE" id="PS00792">
    <property type="entry name" value="DHPS_1"/>
    <property type="match status" value="1"/>
</dbReference>
<dbReference type="PANTHER" id="PTHR20941">
    <property type="entry name" value="FOLATE SYNTHESIS PROTEINS"/>
    <property type="match status" value="1"/>
</dbReference>
<dbReference type="Pfam" id="PF01288">
    <property type="entry name" value="HPPK"/>
    <property type="match status" value="1"/>
</dbReference>
<evidence type="ECO:0000256" key="1">
    <source>
        <dbReference type="ARBA" id="ARBA00000012"/>
    </source>
</evidence>
<reference evidence="17 18" key="1">
    <citation type="submission" date="2016-10" db="EMBL/GenBank/DDBJ databases">
        <authorList>
            <person name="Cai Z."/>
        </authorList>
    </citation>
    <scope>NUCLEOTIDE SEQUENCE [LARGE SCALE GENOMIC DNA]</scope>
</reference>
<evidence type="ECO:0000256" key="12">
    <source>
        <dbReference type="ARBA" id="ARBA00022842"/>
    </source>
</evidence>
<evidence type="ECO:0000256" key="13">
    <source>
        <dbReference type="ARBA" id="ARBA00022909"/>
    </source>
</evidence>
<dbReference type="GO" id="GO:0003848">
    <property type="term" value="F:2-amino-4-hydroxy-6-hydroxymethyldihydropteridine diphosphokinase activity"/>
    <property type="evidence" value="ECO:0007669"/>
    <property type="project" value="UniProtKB-EC"/>
</dbReference>
<dbReference type="SUPFAM" id="SSF55083">
    <property type="entry name" value="6-hydroxymethyl-7,8-dihydropterin pyrophosphokinase, HPPK"/>
    <property type="match status" value="1"/>
</dbReference>
<dbReference type="SUPFAM" id="SSF51717">
    <property type="entry name" value="Dihydropteroate synthetase-like"/>
    <property type="match status" value="2"/>
</dbReference>
<keyword evidence="8" id="KW-0479">Metal-binding</keyword>
<comment type="similarity">
    <text evidence="6">In the C-terminal section; belongs to the DHPS family.</text>
</comment>